<evidence type="ECO:0000313" key="3">
    <source>
        <dbReference type="Proteomes" id="UP000789739"/>
    </source>
</evidence>
<keyword evidence="1" id="KW-0472">Membrane</keyword>
<gene>
    <name evidence="2" type="ORF">PBRASI_LOCUS10060</name>
</gene>
<dbReference type="AlphaFoldDB" id="A0A9N9GZZ8"/>
<organism evidence="2 3">
    <name type="scientific">Paraglomus brasilianum</name>
    <dbReference type="NCBI Taxonomy" id="144538"/>
    <lineage>
        <taxon>Eukaryota</taxon>
        <taxon>Fungi</taxon>
        <taxon>Fungi incertae sedis</taxon>
        <taxon>Mucoromycota</taxon>
        <taxon>Glomeromycotina</taxon>
        <taxon>Glomeromycetes</taxon>
        <taxon>Paraglomerales</taxon>
        <taxon>Paraglomeraceae</taxon>
        <taxon>Paraglomus</taxon>
    </lineage>
</organism>
<protein>
    <submittedName>
        <fullName evidence="2">761_t:CDS:1</fullName>
    </submittedName>
</protein>
<dbReference type="Proteomes" id="UP000789739">
    <property type="component" value="Unassembled WGS sequence"/>
</dbReference>
<dbReference type="EMBL" id="CAJVPI010002612">
    <property type="protein sequence ID" value="CAG8646607.1"/>
    <property type="molecule type" value="Genomic_DNA"/>
</dbReference>
<keyword evidence="1" id="KW-1133">Transmembrane helix</keyword>
<comment type="caution">
    <text evidence="2">The sequence shown here is derived from an EMBL/GenBank/DDBJ whole genome shotgun (WGS) entry which is preliminary data.</text>
</comment>
<sequence length="154" mass="17629">IHQSNLMLQHYNLKRFEKSAHQEYGAAQLDIGLYCQRGVGTGSYGSWPICIRISDIPNATSLNIKAHMGPKKMQLGIRKSREIDFISNERARGYGRGCMYIRRVRPIYIIATTSMYDTVLGDGENEEYIGGRQCLYVSFSIWVLTYLYSLALIY</sequence>
<reference evidence="2" key="1">
    <citation type="submission" date="2021-06" db="EMBL/GenBank/DDBJ databases">
        <authorList>
            <person name="Kallberg Y."/>
            <person name="Tangrot J."/>
            <person name="Rosling A."/>
        </authorList>
    </citation>
    <scope>NUCLEOTIDE SEQUENCE</scope>
    <source>
        <strain evidence="2">BR232B</strain>
    </source>
</reference>
<accession>A0A9N9GZZ8</accession>
<feature type="transmembrane region" description="Helical" evidence="1">
    <location>
        <begin position="134"/>
        <end position="153"/>
    </location>
</feature>
<keyword evidence="1" id="KW-0812">Transmembrane</keyword>
<name>A0A9N9GZZ8_9GLOM</name>
<feature type="non-terminal residue" evidence="2">
    <location>
        <position position="1"/>
    </location>
</feature>
<evidence type="ECO:0000256" key="1">
    <source>
        <dbReference type="SAM" id="Phobius"/>
    </source>
</evidence>
<evidence type="ECO:0000313" key="2">
    <source>
        <dbReference type="EMBL" id="CAG8646607.1"/>
    </source>
</evidence>
<proteinExistence type="predicted"/>
<keyword evidence="3" id="KW-1185">Reference proteome</keyword>